<keyword evidence="3" id="KW-1185">Reference proteome</keyword>
<protein>
    <submittedName>
        <fullName evidence="2">Uncharacterized protein</fullName>
    </submittedName>
</protein>
<proteinExistence type="predicted"/>
<comment type="caution">
    <text evidence="2">The sequence shown here is derived from an EMBL/GenBank/DDBJ whole genome shotgun (WGS) entry which is preliminary data.</text>
</comment>
<gene>
    <name evidence="2" type="ORF">SEMRO_196_G083520.1</name>
</gene>
<dbReference type="EMBL" id="CAICTM010000195">
    <property type="protein sequence ID" value="CAB9504412.1"/>
    <property type="molecule type" value="Genomic_DNA"/>
</dbReference>
<dbReference type="Gene3D" id="2.60.120.620">
    <property type="entry name" value="q2cbj1_9rhob like domain"/>
    <property type="match status" value="1"/>
</dbReference>
<dbReference type="AlphaFoldDB" id="A0A9N8DKM2"/>
<name>A0A9N8DKM2_9STRA</name>
<evidence type="ECO:0000313" key="2">
    <source>
        <dbReference type="EMBL" id="CAB9504412.1"/>
    </source>
</evidence>
<dbReference type="OrthoDB" id="43521at2759"/>
<accession>A0A9N8DKM2</accession>
<evidence type="ECO:0000313" key="3">
    <source>
        <dbReference type="Proteomes" id="UP001153069"/>
    </source>
</evidence>
<sequence length="230" mass="25647">MIGKAHPSTANDASGTLLGKPQRSLLDKSSGVMYKKSVFSRDELSIVRAEILALNQLQDECSSSIAQKRRGTMVSTSSSIFPVLQSGSLHRLVEASVGAPVELSLHVPVEIRVYEQQGAGMSWHVDDVIYDPPQIEVVWTLENNSDCQTLWKDQHDTVKSVETEPNSAILIAAGKAPHCVTSLKYGKRIILKLVYIQKGAQYRVDRHKNQFENSKSAKNKRKHRIKSKKR</sequence>
<reference evidence="2" key="1">
    <citation type="submission" date="2020-06" db="EMBL/GenBank/DDBJ databases">
        <authorList>
            <consortium name="Plant Systems Biology data submission"/>
        </authorList>
    </citation>
    <scope>NUCLEOTIDE SEQUENCE</scope>
    <source>
        <strain evidence="2">D6</strain>
    </source>
</reference>
<dbReference type="Proteomes" id="UP001153069">
    <property type="component" value="Unassembled WGS sequence"/>
</dbReference>
<evidence type="ECO:0000256" key="1">
    <source>
        <dbReference type="SAM" id="MobiDB-lite"/>
    </source>
</evidence>
<organism evidence="2 3">
    <name type="scientific">Seminavis robusta</name>
    <dbReference type="NCBI Taxonomy" id="568900"/>
    <lineage>
        <taxon>Eukaryota</taxon>
        <taxon>Sar</taxon>
        <taxon>Stramenopiles</taxon>
        <taxon>Ochrophyta</taxon>
        <taxon>Bacillariophyta</taxon>
        <taxon>Bacillariophyceae</taxon>
        <taxon>Bacillariophycidae</taxon>
        <taxon>Naviculales</taxon>
        <taxon>Naviculaceae</taxon>
        <taxon>Seminavis</taxon>
    </lineage>
</organism>
<feature type="region of interest" description="Disordered" evidence="1">
    <location>
        <begin position="1"/>
        <end position="22"/>
    </location>
</feature>